<feature type="region of interest" description="Disordered" evidence="1">
    <location>
        <begin position="472"/>
        <end position="528"/>
    </location>
</feature>
<feature type="compositionally biased region" description="Pro residues" evidence="1">
    <location>
        <begin position="575"/>
        <end position="591"/>
    </location>
</feature>
<evidence type="ECO:0000313" key="3">
    <source>
        <dbReference type="Proteomes" id="UP001527925"/>
    </source>
</evidence>
<feature type="compositionally biased region" description="Basic and acidic residues" evidence="1">
    <location>
        <begin position="174"/>
        <end position="197"/>
    </location>
</feature>
<feature type="region of interest" description="Disordered" evidence="1">
    <location>
        <begin position="811"/>
        <end position="932"/>
    </location>
</feature>
<proteinExistence type="predicted"/>
<feature type="region of interest" description="Disordered" evidence="1">
    <location>
        <begin position="343"/>
        <end position="375"/>
    </location>
</feature>
<feature type="region of interest" description="Disordered" evidence="1">
    <location>
        <begin position="631"/>
        <end position="690"/>
    </location>
</feature>
<feature type="region of interest" description="Disordered" evidence="1">
    <location>
        <begin position="566"/>
        <end position="591"/>
    </location>
</feature>
<feature type="region of interest" description="Disordered" evidence="1">
    <location>
        <begin position="747"/>
        <end position="799"/>
    </location>
</feature>
<organism evidence="2 3">
    <name type="scientific">Polyrhizophydium stewartii</name>
    <dbReference type="NCBI Taxonomy" id="2732419"/>
    <lineage>
        <taxon>Eukaryota</taxon>
        <taxon>Fungi</taxon>
        <taxon>Fungi incertae sedis</taxon>
        <taxon>Chytridiomycota</taxon>
        <taxon>Chytridiomycota incertae sedis</taxon>
        <taxon>Chytridiomycetes</taxon>
        <taxon>Rhizophydiales</taxon>
        <taxon>Rhizophydiales incertae sedis</taxon>
        <taxon>Polyrhizophydium</taxon>
    </lineage>
</organism>
<feature type="region of interest" description="Disordered" evidence="1">
    <location>
        <begin position="49"/>
        <end position="80"/>
    </location>
</feature>
<sequence length="932" mass="94005">MDSSDAGDGDLGHGDAVAPHGDRHGSGERLGTDRPAVRVVSVYAGVQGVYERSSSPGGGGSGGGSSGGGGGGGGSNADLDDGIEDLVAAAAASSSVGATSVRDMPLPPRLPPLGLRAGGTHVVKTADAVVRAFGDAARGADLEALDAVAVGATAERDECVESIHGSRASLATADRGEQADRTGRGDHADDADGHGADEGGLGDLASPVRPPPARSGFAGGGGDELADSAGAAQVGVTADPVMAVTPVDPHAGARAFAAGRTSSDSLSLGGAGQAKDDAAHELHGTSDPVESVTAADLVYSASELMPTDNDEEQLEEDKQLGESKGQIHLQDTVRLAQHIRSMTADDQGSGSDGAEEAAPDSDMPTSPPQLHKGPHRNTVRETIVGSVHSVHSFHVELGAAGSAASLPLRASATAAPRISAQRRAPASWAAEGADDDGQAGEAGQHAAPHAMDTVDLVQPVDAIIDDLDGHAGARHRAAQPNARPETQPEPQMDRSPEEPAPQRPRAVGAFGGEAGASGDSPAHGHPAAHTDAVDAVSSMHNLDVEPGVLVRGAAAYDAMYGSRDRQASVHSISAPPTPTPPPPPQVQPPRPAAAYRFIGSAAPDPAVADQSTAARLAAHEPATVEAVHEYDAADSHTNAPSGLVIASRDGRIGPPSKPYEPPSAVQSPADTQEADPHAPRPVHGFAHGGAGDLQPVEAVARHAAHHVQTVDAVDAVEVFGDDDDSSDGQPAAQARVVVASRGAAPALAPAAHSSQSLQPAQAPPVAVQPRPPPARTAYSSDAPLADAHASHAAQHGRHTADATDHVVDFVHDEGGREGSGAPSPMQPQANSASPAPAPTPAPAPATAPAPAQQTHKPRDADAPQRPKPRAWAESDTPAKPNQVAPQPTSTKSPTDGVSPSAKTSDMDKAKRKQKSGFARRMLAWLSCGTPEV</sequence>
<feature type="compositionally biased region" description="Pro residues" evidence="1">
    <location>
        <begin position="835"/>
        <end position="847"/>
    </location>
</feature>
<feature type="region of interest" description="Disordered" evidence="1">
    <location>
        <begin position="306"/>
        <end position="328"/>
    </location>
</feature>
<evidence type="ECO:0000313" key="2">
    <source>
        <dbReference type="EMBL" id="KAL2912951.1"/>
    </source>
</evidence>
<comment type="caution">
    <text evidence="2">The sequence shown here is derived from an EMBL/GenBank/DDBJ whole genome shotgun (WGS) entry which is preliminary data.</text>
</comment>
<feature type="compositionally biased region" description="Polar residues" evidence="1">
    <location>
        <begin position="883"/>
        <end position="903"/>
    </location>
</feature>
<dbReference type="Proteomes" id="UP001527925">
    <property type="component" value="Unassembled WGS sequence"/>
</dbReference>
<feature type="compositionally biased region" description="Basic and acidic residues" evidence="1">
    <location>
        <begin position="20"/>
        <end position="36"/>
    </location>
</feature>
<feature type="compositionally biased region" description="Basic and acidic residues" evidence="1">
    <location>
        <begin position="274"/>
        <end position="284"/>
    </location>
</feature>
<feature type="compositionally biased region" description="Low complexity" evidence="1">
    <location>
        <begin position="821"/>
        <end position="834"/>
    </location>
</feature>
<gene>
    <name evidence="2" type="ORF">HK105_207517</name>
</gene>
<feature type="region of interest" description="Disordered" evidence="1">
    <location>
        <begin position="416"/>
        <end position="446"/>
    </location>
</feature>
<keyword evidence="3" id="KW-1185">Reference proteome</keyword>
<feature type="region of interest" description="Disordered" evidence="1">
    <location>
        <begin position="1"/>
        <end position="37"/>
    </location>
</feature>
<accession>A0ABR4N0A1</accession>
<dbReference type="EMBL" id="JADGIZ020000054">
    <property type="protein sequence ID" value="KAL2912951.1"/>
    <property type="molecule type" value="Genomic_DNA"/>
</dbReference>
<reference evidence="2 3" key="1">
    <citation type="submission" date="2023-09" db="EMBL/GenBank/DDBJ databases">
        <title>Pangenome analysis of Batrachochytrium dendrobatidis and related Chytrids.</title>
        <authorList>
            <person name="Yacoub M.N."/>
            <person name="Stajich J.E."/>
            <person name="James T.Y."/>
        </authorList>
    </citation>
    <scope>NUCLEOTIDE SEQUENCE [LARGE SCALE GENOMIC DNA]</scope>
    <source>
        <strain evidence="2 3">JEL0888</strain>
    </source>
</reference>
<evidence type="ECO:0000256" key="1">
    <source>
        <dbReference type="SAM" id="MobiDB-lite"/>
    </source>
</evidence>
<feature type="region of interest" description="Disordered" evidence="1">
    <location>
        <begin position="258"/>
        <end position="289"/>
    </location>
</feature>
<protein>
    <submittedName>
        <fullName evidence="2">Uncharacterized protein</fullName>
    </submittedName>
</protein>
<feature type="compositionally biased region" description="Gly residues" evidence="1">
    <location>
        <begin position="56"/>
        <end position="75"/>
    </location>
</feature>
<feature type="compositionally biased region" description="Low complexity" evidence="1">
    <location>
        <begin position="779"/>
        <end position="793"/>
    </location>
</feature>
<name>A0ABR4N0A1_9FUNG</name>
<feature type="region of interest" description="Disordered" evidence="1">
    <location>
        <begin position="165"/>
        <end position="226"/>
    </location>
</feature>
<feature type="compositionally biased region" description="Low complexity" evidence="1">
    <location>
        <begin position="747"/>
        <end position="768"/>
    </location>
</feature>